<evidence type="ECO:0008006" key="2">
    <source>
        <dbReference type="Google" id="ProtNLM"/>
    </source>
</evidence>
<dbReference type="EMBL" id="BARU01013938">
    <property type="protein sequence ID" value="GAH42553.1"/>
    <property type="molecule type" value="Genomic_DNA"/>
</dbReference>
<dbReference type="Gene3D" id="3.30.160.100">
    <property type="entry name" value="Ribosome hibernation promotion factor-like"/>
    <property type="match status" value="1"/>
</dbReference>
<dbReference type="AlphaFoldDB" id="X1HB75"/>
<comment type="caution">
    <text evidence="1">The sequence shown here is derived from an EMBL/GenBank/DDBJ whole genome shotgun (WGS) entry which is preliminary data.</text>
</comment>
<gene>
    <name evidence="1" type="ORF">S03H2_24882</name>
</gene>
<evidence type="ECO:0000313" key="1">
    <source>
        <dbReference type="EMBL" id="GAH42553.1"/>
    </source>
</evidence>
<proteinExistence type="predicted"/>
<feature type="non-terminal residue" evidence="1">
    <location>
        <position position="1"/>
    </location>
</feature>
<dbReference type="Pfam" id="PF02482">
    <property type="entry name" value="Ribosomal_S30AE"/>
    <property type="match status" value="1"/>
</dbReference>
<dbReference type="InterPro" id="IPR003489">
    <property type="entry name" value="RHF/RaiA"/>
</dbReference>
<dbReference type="InterPro" id="IPR036567">
    <property type="entry name" value="RHF-like"/>
</dbReference>
<reference evidence="1" key="1">
    <citation type="journal article" date="2014" name="Front. Microbiol.">
        <title>High frequency of phylogenetically diverse reductive dehalogenase-homologous genes in deep subseafloor sedimentary metagenomes.</title>
        <authorList>
            <person name="Kawai M."/>
            <person name="Futagami T."/>
            <person name="Toyoda A."/>
            <person name="Takaki Y."/>
            <person name="Nishi S."/>
            <person name="Hori S."/>
            <person name="Arai W."/>
            <person name="Tsubouchi T."/>
            <person name="Morono Y."/>
            <person name="Uchiyama I."/>
            <person name="Ito T."/>
            <person name="Fujiyama A."/>
            <person name="Inagaki F."/>
            <person name="Takami H."/>
        </authorList>
    </citation>
    <scope>NUCLEOTIDE SEQUENCE</scope>
    <source>
        <strain evidence="1">Expedition CK06-06</strain>
    </source>
</reference>
<protein>
    <recommendedName>
        <fullName evidence="2">Ribosomal subunit interface protein</fullName>
    </recommendedName>
</protein>
<accession>X1HB75</accession>
<dbReference type="SUPFAM" id="SSF69754">
    <property type="entry name" value="Ribosome binding protein Y (YfiA homologue)"/>
    <property type="match status" value="1"/>
</dbReference>
<sequence>CAAAKTIHADATGADLYAAIDGLADKLDRQVKKHKEKLQNHHREVVREARYAS</sequence>
<organism evidence="1">
    <name type="scientific">marine sediment metagenome</name>
    <dbReference type="NCBI Taxonomy" id="412755"/>
    <lineage>
        <taxon>unclassified sequences</taxon>
        <taxon>metagenomes</taxon>
        <taxon>ecological metagenomes</taxon>
    </lineage>
</organism>
<name>X1HB75_9ZZZZ</name>
<dbReference type="NCBIfam" id="TIGR00741">
    <property type="entry name" value="yfiA"/>
    <property type="match status" value="1"/>
</dbReference>